<dbReference type="InterPro" id="IPR012338">
    <property type="entry name" value="Beta-lactam/transpept-like"/>
</dbReference>
<dbReference type="AlphaFoldDB" id="A0A4R0JMS7"/>
<feature type="region of interest" description="Disordered" evidence="1">
    <location>
        <begin position="453"/>
        <end position="494"/>
    </location>
</feature>
<name>A0A4R0JMS7_9ACTN</name>
<dbReference type="Proteomes" id="UP000292695">
    <property type="component" value="Unassembled WGS sequence"/>
</dbReference>
<reference evidence="3 4" key="1">
    <citation type="submission" date="2019-02" db="EMBL/GenBank/DDBJ databases">
        <title>Kribbella capetownensis sp. nov. and Kribbella speibonae sp. nov., isolated from soil.</title>
        <authorList>
            <person name="Curtis S.M."/>
            <person name="Norton I."/>
            <person name="Everest G.J."/>
            <person name="Meyers P.R."/>
        </authorList>
    </citation>
    <scope>NUCLEOTIDE SEQUENCE [LARGE SCALE GENOMIC DNA]</scope>
    <source>
        <strain evidence="3 4">DSM 27082</strain>
    </source>
</reference>
<organism evidence="3 4">
    <name type="scientific">Kribbella sindirgiensis</name>
    <dbReference type="NCBI Taxonomy" id="1124744"/>
    <lineage>
        <taxon>Bacteria</taxon>
        <taxon>Bacillati</taxon>
        <taxon>Actinomycetota</taxon>
        <taxon>Actinomycetes</taxon>
        <taxon>Propionibacteriales</taxon>
        <taxon>Kribbellaceae</taxon>
        <taxon>Kribbella</taxon>
    </lineage>
</organism>
<sequence>MSDAESLGEVLAYYGRWLEYNQRYLRIPGVQVAVFAEGSVVFSAAHGSADLENDVPLTEGHLFRIASQSKTFTATAVLRLCEQGRLRLDDEAEQYVPELAGVPLGGRTVRELLSHSAGITRDGTDADWWQLAEAFPDRERLLALLREPEAAVIDENERFKYTNVGYGLLGLVIERATGTPYNEHVRTEIVEKLGLTNLGPELDPARSAEYAVGYSGLAYADHRVPIDQTDTRALAPATGFYGNARDLVTYFSAHLPGDGRLLTDRSKREMQHPVWQIGAGEWPKYGLGLQVAKVGERQVFGHGGGYPGHISRTLVDPEAGIAVAALTNAIDAPASQLVEGFYKLHDLAQSKERPEQTAGLGRFTGRFASLWGVGDVVELGGRLYGINPAGADPAAEVIRLEPIGDTLKVVDGPGLGAYGESYRYNFRPDGTVESVRTAGGLLSRPIEHFTLPQRVRAEAPTDPVRSAPSRAPDGARPGHLRRPSGSGRVVGRGR</sequence>
<dbReference type="GO" id="GO:0016787">
    <property type="term" value="F:hydrolase activity"/>
    <property type="evidence" value="ECO:0007669"/>
    <property type="project" value="UniProtKB-KW"/>
</dbReference>
<dbReference type="PANTHER" id="PTHR46825:SF9">
    <property type="entry name" value="BETA-LACTAMASE-RELATED DOMAIN-CONTAINING PROTEIN"/>
    <property type="match status" value="1"/>
</dbReference>
<dbReference type="EMBL" id="SJKA01000001">
    <property type="protein sequence ID" value="TCC43225.1"/>
    <property type="molecule type" value="Genomic_DNA"/>
</dbReference>
<protein>
    <submittedName>
        <fullName evidence="3">Class A beta-lactamase-related serine hydrolase</fullName>
    </submittedName>
</protein>
<dbReference type="PANTHER" id="PTHR46825">
    <property type="entry name" value="D-ALANYL-D-ALANINE-CARBOXYPEPTIDASE/ENDOPEPTIDASE AMPH"/>
    <property type="match status" value="1"/>
</dbReference>
<keyword evidence="4" id="KW-1185">Reference proteome</keyword>
<evidence type="ECO:0000313" key="4">
    <source>
        <dbReference type="Proteomes" id="UP000292695"/>
    </source>
</evidence>
<dbReference type="Pfam" id="PF00144">
    <property type="entry name" value="Beta-lactamase"/>
    <property type="match status" value="1"/>
</dbReference>
<dbReference type="SUPFAM" id="SSF56601">
    <property type="entry name" value="beta-lactamase/transpeptidase-like"/>
    <property type="match status" value="1"/>
</dbReference>
<dbReference type="OrthoDB" id="3863176at2"/>
<dbReference type="RefSeq" id="WP_131284001.1">
    <property type="nucleotide sequence ID" value="NZ_SJKA01000001.1"/>
</dbReference>
<feature type="domain" description="Beta-lactamase-related" evidence="2">
    <location>
        <begin position="26"/>
        <end position="329"/>
    </location>
</feature>
<dbReference type="Gene3D" id="3.40.710.10">
    <property type="entry name" value="DD-peptidase/beta-lactamase superfamily"/>
    <property type="match status" value="1"/>
</dbReference>
<comment type="caution">
    <text evidence="3">The sequence shown here is derived from an EMBL/GenBank/DDBJ whole genome shotgun (WGS) entry which is preliminary data.</text>
</comment>
<proteinExistence type="predicted"/>
<keyword evidence="3" id="KW-0378">Hydrolase</keyword>
<evidence type="ECO:0000259" key="2">
    <source>
        <dbReference type="Pfam" id="PF00144"/>
    </source>
</evidence>
<evidence type="ECO:0000313" key="3">
    <source>
        <dbReference type="EMBL" id="TCC43225.1"/>
    </source>
</evidence>
<accession>A0A4R0JMS7</accession>
<dbReference type="InterPro" id="IPR050491">
    <property type="entry name" value="AmpC-like"/>
</dbReference>
<evidence type="ECO:0000256" key="1">
    <source>
        <dbReference type="SAM" id="MobiDB-lite"/>
    </source>
</evidence>
<dbReference type="InterPro" id="IPR001466">
    <property type="entry name" value="Beta-lactam-related"/>
</dbReference>
<gene>
    <name evidence="3" type="ORF">E0H50_01705</name>
</gene>